<proteinExistence type="predicted"/>
<dbReference type="OrthoDB" id="4741019at2"/>
<comment type="caution">
    <text evidence="1">The sequence shown here is derived from an EMBL/GenBank/DDBJ whole genome shotgun (WGS) entry which is preliminary data.</text>
</comment>
<dbReference type="RefSeq" id="WP_112630646.1">
    <property type="nucleotide sequence ID" value="NZ_QMEV01000001.1"/>
</dbReference>
<protein>
    <submittedName>
        <fullName evidence="1">Uncharacterized protein</fullName>
    </submittedName>
</protein>
<evidence type="ECO:0000313" key="2">
    <source>
        <dbReference type="Proteomes" id="UP000250915"/>
    </source>
</evidence>
<dbReference type="AlphaFoldDB" id="A0A329MC83"/>
<reference evidence="1 2" key="1">
    <citation type="submission" date="2018-06" db="EMBL/GenBank/DDBJ databases">
        <title>NTM in soil in Japan.</title>
        <authorList>
            <person name="Ohya K."/>
        </authorList>
    </citation>
    <scope>NUCLEOTIDE SEQUENCE [LARGE SCALE GENOMIC DNA]</scope>
    <source>
        <strain evidence="1 2">GF28</strain>
    </source>
</reference>
<organism evidence="1 2">
    <name type="scientific">Mycobacterium colombiense</name>
    <dbReference type="NCBI Taxonomy" id="339268"/>
    <lineage>
        <taxon>Bacteria</taxon>
        <taxon>Bacillati</taxon>
        <taxon>Actinomycetota</taxon>
        <taxon>Actinomycetes</taxon>
        <taxon>Mycobacteriales</taxon>
        <taxon>Mycobacteriaceae</taxon>
        <taxon>Mycobacterium</taxon>
        <taxon>Mycobacterium avium complex (MAC)</taxon>
    </lineage>
</organism>
<dbReference type="Proteomes" id="UP000250915">
    <property type="component" value="Unassembled WGS sequence"/>
</dbReference>
<gene>
    <name evidence="1" type="ORF">DQP57_00375</name>
</gene>
<name>A0A329MC83_9MYCO</name>
<dbReference type="EMBL" id="QMEV01000001">
    <property type="protein sequence ID" value="RAV17514.1"/>
    <property type="molecule type" value="Genomic_DNA"/>
</dbReference>
<sequence length="122" mass="14734">MRHFPREIEADLLFRGIDIFDWHQGRMSSRRLLVLIRALEADHKSTYWRERNDWDWNEEEYLRAAIVNEIRLLRADQAAIHAQHDMKIDMVSSPAQRKAEMDLAERTRQVREHIMKQLNPTK</sequence>
<evidence type="ECO:0000313" key="1">
    <source>
        <dbReference type="EMBL" id="RAV17514.1"/>
    </source>
</evidence>
<accession>A0A329MC83</accession>